<evidence type="ECO:0000256" key="3">
    <source>
        <dbReference type="ARBA" id="ARBA00022741"/>
    </source>
</evidence>
<dbReference type="Proteomes" id="UP000070184">
    <property type="component" value="Unassembled WGS sequence"/>
</dbReference>
<keyword evidence="4" id="KW-0067">ATP-binding</keyword>
<evidence type="ECO:0000256" key="2">
    <source>
        <dbReference type="ARBA" id="ARBA00022448"/>
    </source>
</evidence>
<accession>A0A133U3D1</accession>
<dbReference type="InterPro" id="IPR003593">
    <property type="entry name" value="AAA+_ATPase"/>
</dbReference>
<protein>
    <submittedName>
        <fullName evidence="6">ABC transporter</fullName>
    </submittedName>
</protein>
<dbReference type="GO" id="GO:0005524">
    <property type="term" value="F:ATP binding"/>
    <property type="evidence" value="ECO:0007669"/>
    <property type="project" value="UniProtKB-KW"/>
</dbReference>
<dbReference type="PANTHER" id="PTHR42711">
    <property type="entry name" value="ABC TRANSPORTER ATP-BINDING PROTEIN"/>
    <property type="match status" value="1"/>
</dbReference>
<keyword evidence="7" id="KW-1185">Reference proteome</keyword>
<feature type="domain" description="ABC transporter" evidence="5">
    <location>
        <begin position="20"/>
        <end position="244"/>
    </location>
</feature>
<dbReference type="InterPro" id="IPR027417">
    <property type="entry name" value="P-loop_NTPase"/>
</dbReference>
<dbReference type="EMBL" id="LHXK01000089">
    <property type="protein sequence ID" value="KXA88693.1"/>
    <property type="molecule type" value="Genomic_DNA"/>
</dbReference>
<dbReference type="AlphaFoldDB" id="A0A133U3D1"/>
<dbReference type="GO" id="GO:0016887">
    <property type="term" value="F:ATP hydrolysis activity"/>
    <property type="evidence" value="ECO:0007669"/>
    <property type="project" value="InterPro"/>
</dbReference>
<comment type="similarity">
    <text evidence="1">Belongs to the ABC transporter superfamily.</text>
</comment>
<sequence>MHRAKNLHPLLLLGECLGVIELDSLTKYYGDIRGIEDLSFEVEKGEIFGYLGPNGAGKTTTIRTLLGFLKPTGGKARVLGKDIKKDIVEIKQDVGYIPGDLSLYGNLTGDEFLNYFASLRPSDSSLREDLLETFEVPLDRKIEGFSRGMRQKLAIVQAFMHDPELVIMDEPTAGLDPLMQQKLYEFLREEKQKGRTLFFSSHILSEVDKICDRVGIIREGRLVALEGIESLKNKRGKIVRVKIEGDPEDFDGPKDMRIEDGGWIRFVVRKDINYWIEKLSKFNVLDLEVNNFSLEDIFMHYYEGD</sequence>
<comment type="caution">
    <text evidence="6">The sequence shown here is derived from an EMBL/GenBank/DDBJ whole genome shotgun (WGS) entry which is preliminary data.</text>
</comment>
<dbReference type="Pfam" id="PF00005">
    <property type="entry name" value="ABC_tran"/>
    <property type="match status" value="1"/>
</dbReference>
<dbReference type="SMART" id="SM00382">
    <property type="entry name" value="AAA"/>
    <property type="match status" value="1"/>
</dbReference>
<evidence type="ECO:0000256" key="1">
    <source>
        <dbReference type="ARBA" id="ARBA00005417"/>
    </source>
</evidence>
<dbReference type="PATRIC" id="fig|1698260.3.peg.1149"/>
<gene>
    <name evidence="6" type="ORF">AKJ61_04375</name>
</gene>
<dbReference type="CDD" id="cd03230">
    <property type="entry name" value="ABC_DR_subfamily_A"/>
    <property type="match status" value="1"/>
</dbReference>
<reference evidence="6 7" key="1">
    <citation type="journal article" date="2016" name="Sci. Rep.">
        <title>Metabolic traits of an uncultured archaeal lineage -MSBL1- from brine pools of the Red Sea.</title>
        <authorList>
            <person name="Mwirichia R."/>
            <person name="Alam I."/>
            <person name="Rashid M."/>
            <person name="Vinu M."/>
            <person name="Ba-Alawi W."/>
            <person name="Anthony Kamau A."/>
            <person name="Kamanda Ngugi D."/>
            <person name="Goker M."/>
            <person name="Klenk H.P."/>
            <person name="Bajic V."/>
            <person name="Stingl U."/>
        </authorList>
    </citation>
    <scope>NUCLEOTIDE SEQUENCE [LARGE SCALE GENOMIC DNA]</scope>
    <source>
        <strain evidence="6">SCGC-AAA259B11</strain>
    </source>
</reference>
<keyword evidence="3" id="KW-0547">Nucleotide-binding</keyword>
<dbReference type="PROSITE" id="PS50893">
    <property type="entry name" value="ABC_TRANSPORTER_2"/>
    <property type="match status" value="1"/>
</dbReference>
<dbReference type="PANTHER" id="PTHR42711:SF5">
    <property type="entry name" value="ABC TRANSPORTER ATP-BINDING PROTEIN NATA"/>
    <property type="match status" value="1"/>
</dbReference>
<keyword evidence="2" id="KW-0813">Transport</keyword>
<dbReference type="InterPro" id="IPR050763">
    <property type="entry name" value="ABC_transporter_ATP-binding"/>
</dbReference>
<dbReference type="InterPro" id="IPR003439">
    <property type="entry name" value="ABC_transporter-like_ATP-bd"/>
</dbReference>
<dbReference type="Gene3D" id="3.40.50.300">
    <property type="entry name" value="P-loop containing nucleotide triphosphate hydrolases"/>
    <property type="match status" value="1"/>
</dbReference>
<dbReference type="SUPFAM" id="SSF52540">
    <property type="entry name" value="P-loop containing nucleoside triphosphate hydrolases"/>
    <property type="match status" value="1"/>
</dbReference>
<proteinExistence type="inferred from homology"/>
<organism evidence="6 7">
    <name type="scientific">candidate division MSBL1 archaeon SCGC-AAA259B11</name>
    <dbReference type="NCBI Taxonomy" id="1698260"/>
    <lineage>
        <taxon>Archaea</taxon>
        <taxon>Methanobacteriati</taxon>
        <taxon>Methanobacteriota</taxon>
        <taxon>candidate division MSBL1</taxon>
    </lineage>
</organism>
<evidence type="ECO:0000313" key="7">
    <source>
        <dbReference type="Proteomes" id="UP000070184"/>
    </source>
</evidence>
<name>A0A133U3D1_9EURY</name>
<evidence type="ECO:0000313" key="6">
    <source>
        <dbReference type="EMBL" id="KXA88693.1"/>
    </source>
</evidence>
<evidence type="ECO:0000256" key="4">
    <source>
        <dbReference type="ARBA" id="ARBA00022840"/>
    </source>
</evidence>
<evidence type="ECO:0000259" key="5">
    <source>
        <dbReference type="PROSITE" id="PS50893"/>
    </source>
</evidence>